<name>A0A6P8FL91_CLUHA</name>
<comment type="similarity">
    <text evidence="3">Belongs to the MHC class I family.</text>
</comment>
<gene>
    <name evidence="8" type="primary">LOC105908552</name>
</gene>
<dbReference type="KEGG" id="char:105908552"/>
<dbReference type="GO" id="GO:0005615">
    <property type="term" value="C:extracellular space"/>
    <property type="evidence" value="ECO:0007669"/>
    <property type="project" value="TreeGrafter"/>
</dbReference>
<evidence type="ECO:0000256" key="4">
    <source>
        <dbReference type="SAM" id="Phobius"/>
    </source>
</evidence>
<evidence type="ECO:0000256" key="1">
    <source>
        <dbReference type="ARBA" id="ARBA00023180"/>
    </source>
</evidence>
<dbReference type="AlphaFoldDB" id="A0A6P8FL91"/>
<dbReference type="PROSITE" id="PS50835">
    <property type="entry name" value="IG_LIKE"/>
    <property type="match status" value="1"/>
</dbReference>
<dbReference type="GO" id="GO:0006955">
    <property type="term" value="P:immune response"/>
    <property type="evidence" value="ECO:0007669"/>
    <property type="project" value="TreeGrafter"/>
</dbReference>
<dbReference type="PRINTS" id="PR01638">
    <property type="entry name" value="MHCCLASSI"/>
</dbReference>
<feature type="chain" id="PRO_5028043751" evidence="5">
    <location>
        <begin position="22"/>
        <end position="340"/>
    </location>
</feature>
<dbReference type="PROSITE" id="PS00290">
    <property type="entry name" value="IG_MHC"/>
    <property type="match status" value="1"/>
</dbReference>
<feature type="signal peptide" evidence="5">
    <location>
        <begin position="1"/>
        <end position="21"/>
    </location>
</feature>
<protein>
    <submittedName>
        <fullName evidence="8">Patr class I histocompatibility antigen, A-5 alpha chain-like</fullName>
    </submittedName>
</protein>
<dbReference type="InterPro" id="IPR011162">
    <property type="entry name" value="MHC_I/II-like_Ag-recog"/>
</dbReference>
<dbReference type="Gene3D" id="3.30.500.10">
    <property type="entry name" value="MHC class I-like antigen recognition-like"/>
    <property type="match status" value="1"/>
</dbReference>
<dbReference type="RefSeq" id="XP_031424371.1">
    <property type="nucleotide sequence ID" value="XM_031568511.2"/>
</dbReference>
<dbReference type="InterPro" id="IPR050208">
    <property type="entry name" value="MHC_class-I_related"/>
</dbReference>
<evidence type="ECO:0000259" key="6">
    <source>
        <dbReference type="PROSITE" id="PS50835"/>
    </source>
</evidence>
<dbReference type="InterPro" id="IPR003597">
    <property type="entry name" value="Ig_C1-set"/>
</dbReference>
<keyword evidence="7" id="KW-1185">Reference proteome</keyword>
<dbReference type="Pfam" id="PF07654">
    <property type="entry name" value="C1-set"/>
    <property type="match status" value="1"/>
</dbReference>
<proteinExistence type="inferred from homology"/>
<evidence type="ECO:0000256" key="2">
    <source>
        <dbReference type="ARBA" id="ARBA00023319"/>
    </source>
</evidence>
<dbReference type="OrthoDB" id="8936120at2759"/>
<dbReference type="FunFam" id="3.30.500.10:FF:000001">
    <property type="entry name" value="H-2 class I histocompatibility antigen, alpha chain"/>
    <property type="match status" value="1"/>
</dbReference>
<dbReference type="GO" id="GO:0009897">
    <property type="term" value="C:external side of plasma membrane"/>
    <property type="evidence" value="ECO:0007669"/>
    <property type="project" value="TreeGrafter"/>
</dbReference>
<keyword evidence="1" id="KW-0325">Glycoprotein</keyword>
<dbReference type="InterPro" id="IPR036179">
    <property type="entry name" value="Ig-like_dom_sf"/>
</dbReference>
<evidence type="ECO:0000256" key="3">
    <source>
        <dbReference type="RuleBase" id="RU004439"/>
    </source>
</evidence>
<keyword evidence="4" id="KW-0472">Membrane</keyword>
<reference evidence="8" key="1">
    <citation type="submission" date="2025-08" db="UniProtKB">
        <authorList>
            <consortium name="RefSeq"/>
        </authorList>
    </citation>
    <scope>IDENTIFICATION</scope>
</reference>
<accession>A0A6P8FL91</accession>
<feature type="transmembrane region" description="Helical" evidence="4">
    <location>
        <begin position="295"/>
        <end position="315"/>
    </location>
</feature>
<evidence type="ECO:0000313" key="8">
    <source>
        <dbReference type="RefSeq" id="XP_031424371.1"/>
    </source>
</evidence>
<dbReference type="SUPFAM" id="SSF48726">
    <property type="entry name" value="Immunoglobulin"/>
    <property type="match status" value="1"/>
</dbReference>
<dbReference type="InterPro" id="IPR037055">
    <property type="entry name" value="MHC_I-like_Ag-recog_sf"/>
</dbReference>
<keyword evidence="2" id="KW-0393">Immunoglobulin domain</keyword>
<keyword evidence="5" id="KW-0732">Signal</keyword>
<dbReference type="CDD" id="cd07698">
    <property type="entry name" value="IgC1_MHC_I_alpha3"/>
    <property type="match status" value="1"/>
</dbReference>
<dbReference type="InterPro" id="IPR011161">
    <property type="entry name" value="MHC_I-like_Ag-recog"/>
</dbReference>
<dbReference type="InterPro" id="IPR013783">
    <property type="entry name" value="Ig-like_fold"/>
</dbReference>
<dbReference type="Proteomes" id="UP000515152">
    <property type="component" value="Chromosome 5"/>
</dbReference>
<dbReference type="InterPro" id="IPR001039">
    <property type="entry name" value="MHC_I_a_a1/a2"/>
</dbReference>
<dbReference type="SUPFAM" id="SSF54452">
    <property type="entry name" value="MHC antigen-recognition domain"/>
    <property type="match status" value="1"/>
</dbReference>
<dbReference type="SMART" id="SM00407">
    <property type="entry name" value="IGc1"/>
    <property type="match status" value="1"/>
</dbReference>
<dbReference type="Pfam" id="PF00129">
    <property type="entry name" value="MHC_I"/>
    <property type="match status" value="1"/>
</dbReference>
<evidence type="ECO:0000313" key="7">
    <source>
        <dbReference type="Proteomes" id="UP000515152"/>
    </source>
</evidence>
<organism evidence="7 8">
    <name type="scientific">Clupea harengus</name>
    <name type="common">Atlantic herring</name>
    <dbReference type="NCBI Taxonomy" id="7950"/>
    <lineage>
        <taxon>Eukaryota</taxon>
        <taxon>Metazoa</taxon>
        <taxon>Chordata</taxon>
        <taxon>Craniata</taxon>
        <taxon>Vertebrata</taxon>
        <taxon>Euteleostomi</taxon>
        <taxon>Actinopterygii</taxon>
        <taxon>Neopterygii</taxon>
        <taxon>Teleostei</taxon>
        <taxon>Clupei</taxon>
        <taxon>Clupeiformes</taxon>
        <taxon>Clupeoidei</taxon>
        <taxon>Clupeidae</taxon>
        <taxon>Clupea</taxon>
    </lineage>
</organism>
<dbReference type="InterPro" id="IPR003006">
    <property type="entry name" value="Ig/MHC_CS"/>
</dbReference>
<feature type="domain" description="Ig-like" evidence="6">
    <location>
        <begin position="207"/>
        <end position="288"/>
    </location>
</feature>
<dbReference type="InterPro" id="IPR007110">
    <property type="entry name" value="Ig-like_dom"/>
</dbReference>
<dbReference type="PANTHER" id="PTHR16675:SF237">
    <property type="entry name" value="MHC CLASS I ANTIGEN TRANSCRIPT VARIANT 1-RELATED"/>
    <property type="match status" value="1"/>
</dbReference>
<dbReference type="PANTHER" id="PTHR16675">
    <property type="entry name" value="MHC CLASS I-RELATED"/>
    <property type="match status" value="1"/>
</dbReference>
<dbReference type="GeneID" id="105908552"/>
<sequence length="340" mass="39091">MQAVLKLVCLLIYFPYNVTHSLQYFYTITSGISSFPEFGAVGMVDGEVIIQYDSNTRNVVPRQAWIKEHLDQEYWKSEKELAWIAKVALKEDIRILKERFNQTEGVHVLQRRYGCEWDDESDVTSGYEQYGYDGEDFISLDLNNMRWVAAKPQAILTRNKWDTYESSYSSRTQYFTQNCCYWLKKYVQYGNSTLGRKVPPRVSVFLGRISFSAVCHATDFHPKGINMTWRRDGEKMHEDVDVGETLPNGDGTFQKRAELTVSPEERKRSQYTCEVEHISGEPTLVTLTEEEGKPVGAIITGCVIGALVLTSICLVKKKKRECKKANHCDRDCDYSESTKP</sequence>
<dbReference type="Gene3D" id="2.60.40.10">
    <property type="entry name" value="Immunoglobulins"/>
    <property type="match status" value="1"/>
</dbReference>
<keyword evidence="4" id="KW-1133">Transmembrane helix</keyword>
<evidence type="ECO:0000256" key="5">
    <source>
        <dbReference type="SAM" id="SignalP"/>
    </source>
</evidence>
<keyword evidence="4" id="KW-0812">Transmembrane</keyword>